<dbReference type="InterPro" id="IPR024160">
    <property type="entry name" value="BIN3_SAM-bd_dom"/>
</dbReference>
<dbReference type="Gene3D" id="3.40.50.150">
    <property type="entry name" value="Vaccinia Virus protein VP39"/>
    <property type="match status" value="1"/>
</dbReference>
<dbReference type="PANTHER" id="PTHR12315">
    <property type="entry name" value="BICOID-INTERACTING PROTEIN RELATED"/>
    <property type="match status" value="1"/>
</dbReference>
<reference evidence="9" key="1">
    <citation type="submission" date="2015-11" db="EMBL/GenBank/DDBJ databases">
        <title>De novo transcriptome assembly of four potential Pierce s Disease insect vectors from Arizona vineyards.</title>
        <authorList>
            <person name="Tassone E.E."/>
        </authorList>
    </citation>
    <scope>NUCLEOTIDE SEQUENCE</scope>
</reference>
<proteinExistence type="inferred from homology"/>
<dbReference type="InterPro" id="IPR041698">
    <property type="entry name" value="Methyltransf_25"/>
</dbReference>
<feature type="compositionally biased region" description="Basic and acidic residues" evidence="7">
    <location>
        <begin position="813"/>
        <end position="826"/>
    </location>
</feature>
<dbReference type="CDD" id="cd02440">
    <property type="entry name" value="AdoMet_MTases"/>
    <property type="match status" value="1"/>
</dbReference>
<dbReference type="GO" id="GO:0008173">
    <property type="term" value="F:RNA methyltransferase activity"/>
    <property type="evidence" value="ECO:0007669"/>
    <property type="project" value="UniProtKB-UniRule"/>
</dbReference>
<dbReference type="GO" id="GO:0032259">
    <property type="term" value="P:methylation"/>
    <property type="evidence" value="ECO:0007669"/>
    <property type="project" value="UniProtKB-KW"/>
</dbReference>
<evidence type="ECO:0000256" key="5">
    <source>
        <dbReference type="PROSITE-ProRule" id="PRU00848"/>
    </source>
</evidence>
<dbReference type="Pfam" id="PF06859">
    <property type="entry name" value="Bin3"/>
    <property type="match status" value="1"/>
</dbReference>
<dbReference type="InterPro" id="IPR029063">
    <property type="entry name" value="SAM-dependent_MTases_sf"/>
</dbReference>
<keyword evidence="2 6" id="KW-0489">Methyltransferase</keyword>
<gene>
    <name evidence="9" type="ORF">g.5799</name>
</gene>
<evidence type="ECO:0000256" key="7">
    <source>
        <dbReference type="SAM" id="MobiDB-lite"/>
    </source>
</evidence>
<dbReference type="FunFam" id="3.40.50.150:FF:000083">
    <property type="entry name" value="7SK snRNA methylphosphate capping enzyme"/>
    <property type="match status" value="1"/>
</dbReference>
<dbReference type="GO" id="GO:0008171">
    <property type="term" value="F:O-methyltransferase activity"/>
    <property type="evidence" value="ECO:0007669"/>
    <property type="project" value="UniProtKB-UniRule"/>
</dbReference>
<keyword evidence="4 5" id="KW-0949">S-adenosyl-L-methionine</keyword>
<dbReference type="EMBL" id="GEBQ01032042">
    <property type="protein sequence ID" value="JAT07935.1"/>
    <property type="molecule type" value="Transcribed_RNA"/>
</dbReference>
<dbReference type="Pfam" id="PF13649">
    <property type="entry name" value="Methyltransf_25"/>
    <property type="match status" value="1"/>
</dbReference>
<evidence type="ECO:0000259" key="8">
    <source>
        <dbReference type="PROSITE" id="PS51515"/>
    </source>
</evidence>
<feature type="compositionally biased region" description="Polar residues" evidence="7">
    <location>
        <begin position="685"/>
        <end position="697"/>
    </location>
</feature>
<dbReference type="PANTHER" id="PTHR12315:SF0">
    <property type="entry name" value="7SK SNRNA METHYLPHOSPHATE CAPPING ENZYME"/>
    <property type="match status" value="1"/>
</dbReference>
<dbReference type="EC" id="2.1.1.-" evidence="6"/>
<dbReference type="GO" id="GO:0017069">
    <property type="term" value="F:snRNA binding"/>
    <property type="evidence" value="ECO:0007669"/>
    <property type="project" value="TreeGrafter"/>
</dbReference>
<feature type="compositionally biased region" description="Basic and acidic residues" evidence="7">
    <location>
        <begin position="724"/>
        <end position="755"/>
    </location>
</feature>
<dbReference type="GO" id="GO:0040031">
    <property type="term" value="P:snRNA modification"/>
    <property type="evidence" value="ECO:0007669"/>
    <property type="project" value="TreeGrafter"/>
</dbReference>
<feature type="region of interest" description="Disordered" evidence="7">
    <location>
        <begin position="269"/>
        <end position="291"/>
    </location>
</feature>
<sequence>MSTDMQEMPSKIEAVADKQSRRRSKDTEKAHRRSSNFQNKKFKHDHKFRKRSQSFNASNGKFFPPYKIRKDFRTIIPPTKFLLGGNINDPLNLNSLQDEEINRAMNAVTPKSSPLPTPRHRKGEIEVIIPPDITDPLNLIAGDDDATYEAMLTSPVKRTQKRQKKNKKRRSHRSSSGPGSGKEDTIEGAKLDESDPLLNVAQETDNTVETSVKTETETATTVAKELQAPPHPHPPQKRKSDGGNNRGNLRKMELKDRKAEMDKIVSPVIPQPGAWTDRHRFRPPPQRTPQIDKAKATPKFKENNLRFQYGNYSRYYGYRNPKSTPDLRLKVLEKRKLLFKGKDVLDIGCNTGHVTLAIARDFGPNKVVGLDIDRALVDVARKNIKHYVNCGKKDKFFPVSMPIVYGPIDVPGVSADKAFPNNISFVVGNYVLENDVLLSMEQPQFDVILCLSITKWIQLNWGDAGLKRAFKRMYAQLRPGGVLILEAQSWSSYQRKKTLTPETWKNFHNTELFPHQFTQFLLSEVGFSSSEVIGSCMHQSRGFQRPIKVFVKEDPSFDTPRYSGHTSYYRDTPSRILPFANQAQYNSYRLPESVHDFSGDSSFACGTPSSVNSPESGFSEGLHPRRYVPRVLPNVGDDGALEPGISSNLRELRTETLTLSGDRTETPTFSGTETPNYSEDPAETPSYSGESRPTSGTKFEVLEEDSTNLSSAGSSSREANSDENTDKSEDDKEEEKGSLMEISIKEDEICDKSESGEQGGSKSEEEISTTQSERSSDKTDEVTTTTEGQSVSTDNNEEIPSSQASTLTASEGESQKGDEPEVRESELSVECVEAVDTDISKNKPDD</sequence>
<feature type="compositionally biased region" description="Polar residues" evidence="7">
    <location>
        <begin position="782"/>
        <end position="812"/>
    </location>
</feature>
<feature type="domain" description="Bin3-type SAM" evidence="8">
    <location>
        <begin position="326"/>
        <end position="555"/>
    </location>
</feature>
<evidence type="ECO:0000256" key="3">
    <source>
        <dbReference type="ARBA" id="ARBA00022679"/>
    </source>
</evidence>
<feature type="compositionally biased region" description="Polar residues" evidence="7">
    <location>
        <begin position="666"/>
        <end position="677"/>
    </location>
</feature>
<evidence type="ECO:0000256" key="1">
    <source>
        <dbReference type="ARBA" id="ARBA00008361"/>
    </source>
</evidence>
<feature type="region of interest" description="Disordered" evidence="7">
    <location>
        <begin position="1"/>
        <end position="51"/>
    </location>
</feature>
<keyword evidence="3 6" id="KW-0808">Transferase</keyword>
<dbReference type="InterPro" id="IPR039772">
    <property type="entry name" value="Bin3-like"/>
</dbReference>
<evidence type="ECO:0000256" key="2">
    <source>
        <dbReference type="ARBA" id="ARBA00022603"/>
    </source>
</evidence>
<feature type="compositionally biased region" description="Basic residues" evidence="7">
    <location>
        <begin position="30"/>
        <end position="51"/>
    </location>
</feature>
<feature type="compositionally biased region" description="Basic residues" evidence="7">
    <location>
        <begin position="158"/>
        <end position="173"/>
    </location>
</feature>
<feature type="region of interest" description="Disordered" evidence="7">
    <location>
        <begin position="151"/>
        <end position="249"/>
    </location>
</feature>
<organism evidence="9">
    <name type="scientific">Graphocephala atropunctata</name>
    <dbReference type="NCBI Taxonomy" id="36148"/>
    <lineage>
        <taxon>Eukaryota</taxon>
        <taxon>Metazoa</taxon>
        <taxon>Ecdysozoa</taxon>
        <taxon>Arthropoda</taxon>
        <taxon>Hexapoda</taxon>
        <taxon>Insecta</taxon>
        <taxon>Pterygota</taxon>
        <taxon>Neoptera</taxon>
        <taxon>Paraneoptera</taxon>
        <taxon>Hemiptera</taxon>
        <taxon>Auchenorrhyncha</taxon>
        <taxon>Membracoidea</taxon>
        <taxon>Cicadellidae</taxon>
        <taxon>Cicadellinae</taxon>
        <taxon>Cicadellini</taxon>
        <taxon>Graphocephala</taxon>
    </lineage>
</organism>
<dbReference type="SUPFAM" id="SSF53335">
    <property type="entry name" value="S-adenosyl-L-methionine-dependent methyltransferases"/>
    <property type="match status" value="1"/>
</dbReference>
<dbReference type="AlphaFoldDB" id="A0A1B6K944"/>
<accession>A0A1B6K944</accession>
<evidence type="ECO:0000313" key="9">
    <source>
        <dbReference type="EMBL" id="JAT07935.1"/>
    </source>
</evidence>
<name>A0A1B6K944_9HEMI</name>
<feature type="compositionally biased region" description="Low complexity" evidence="7">
    <location>
        <begin position="207"/>
        <end position="225"/>
    </location>
</feature>
<feature type="region of interest" description="Disordered" evidence="7">
    <location>
        <begin position="629"/>
        <end position="846"/>
    </location>
</feature>
<protein>
    <recommendedName>
        <fullName evidence="6">RNA methyltransferase</fullName>
        <ecNumber evidence="6">2.1.1.-</ecNumber>
    </recommendedName>
</protein>
<feature type="compositionally biased region" description="Basic and acidic residues" evidence="7">
    <location>
        <begin position="14"/>
        <end position="29"/>
    </location>
</feature>
<evidence type="ECO:0000256" key="6">
    <source>
        <dbReference type="RuleBase" id="RU367087"/>
    </source>
</evidence>
<dbReference type="InterPro" id="IPR010675">
    <property type="entry name" value="Bin3_C"/>
</dbReference>
<evidence type="ECO:0000256" key="4">
    <source>
        <dbReference type="ARBA" id="ARBA00022691"/>
    </source>
</evidence>
<feature type="compositionally biased region" description="Basic and acidic residues" evidence="7">
    <location>
        <begin position="181"/>
        <end position="193"/>
    </location>
</feature>
<comment type="similarity">
    <text evidence="1 6">Belongs to the methyltransferase superfamily.</text>
</comment>
<dbReference type="PROSITE" id="PS51515">
    <property type="entry name" value="BIN3_SAM"/>
    <property type="match status" value="1"/>
</dbReference>